<evidence type="ECO:0000313" key="15">
    <source>
        <dbReference type="Ensembl" id="ENSECRP00000025542.1"/>
    </source>
</evidence>
<keyword evidence="5 13" id="KW-0349">Heme</keyword>
<accession>A0A8C4XER8</accession>
<comment type="cofactor">
    <cofactor evidence="1 13">
        <name>heme</name>
        <dbReference type="ChEBI" id="CHEBI:30413"/>
    </cofactor>
</comment>
<reference evidence="15" key="2">
    <citation type="submission" date="2025-09" db="UniProtKB">
        <authorList>
            <consortium name="Ensembl"/>
        </authorList>
    </citation>
    <scope>IDENTIFICATION</scope>
</reference>
<evidence type="ECO:0000256" key="8">
    <source>
        <dbReference type="ARBA" id="ARBA00022824"/>
    </source>
</evidence>
<dbReference type="GO" id="GO:0006629">
    <property type="term" value="P:lipid metabolic process"/>
    <property type="evidence" value="ECO:0007669"/>
    <property type="project" value="UniProtKB-KW"/>
</dbReference>
<feature type="binding site" evidence="14">
    <location>
        <position position="110"/>
    </location>
    <ligand>
        <name>substrate</name>
    </ligand>
</feature>
<dbReference type="SUPFAM" id="SSF48264">
    <property type="entry name" value="Cytochrome P450"/>
    <property type="match status" value="1"/>
</dbReference>
<evidence type="ECO:0000256" key="1">
    <source>
        <dbReference type="ARBA" id="ARBA00001971"/>
    </source>
</evidence>
<evidence type="ECO:0000256" key="13">
    <source>
        <dbReference type="PIRNR" id="PIRNR000047"/>
    </source>
</evidence>
<name>A0A8C4XER8_ERPCA</name>
<keyword evidence="11" id="KW-0443">Lipid metabolism</keyword>
<dbReference type="PIRSF" id="PIRSF000047">
    <property type="entry name" value="Cytochrome_CYPVIIA1"/>
    <property type="match status" value="1"/>
</dbReference>
<protein>
    <submittedName>
        <fullName evidence="15">Uncharacterized protein</fullName>
    </submittedName>
</protein>
<evidence type="ECO:0000256" key="9">
    <source>
        <dbReference type="ARBA" id="ARBA00022989"/>
    </source>
</evidence>
<dbReference type="Proteomes" id="UP000694620">
    <property type="component" value="Unassembled WGS sequence"/>
</dbReference>
<dbReference type="GeneTree" id="ENSGT00940000153709"/>
<keyword evidence="10 13" id="KW-0408">Iron</keyword>
<keyword evidence="8 13" id="KW-0256">Endoplasmic reticulum</keyword>
<dbReference type="InterPro" id="IPR036396">
    <property type="entry name" value="Cyt_P450_sf"/>
</dbReference>
<evidence type="ECO:0000256" key="4">
    <source>
        <dbReference type="ARBA" id="ARBA00022516"/>
    </source>
</evidence>
<evidence type="ECO:0000313" key="16">
    <source>
        <dbReference type="Proteomes" id="UP000694620"/>
    </source>
</evidence>
<evidence type="ECO:0000256" key="14">
    <source>
        <dbReference type="PIRSR" id="PIRSR000047-2"/>
    </source>
</evidence>
<evidence type="ECO:0000256" key="5">
    <source>
        <dbReference type="ARBA" id="ARBA00022617"/>
    </source>
</evidence>
<keyword evidence="16" id="KW-1185">Reference proteome</keyword>
<evidence type="ECO:0000256" key="2">
    <source>
        <dbReference type="ARBA" id="ARBA00004389"/>
    </source>
</evidence>
<evidence type="ECO:0000256" key="3">
    <source>
        <dbReference type="ARBA" id="ARBA00010617"/>
    </source>
</evidence>
<dbReference type="PANTHER" id="PTHR24306:SF0">
    <property type="entry name" value="7-ALPHA-HYDROXYCHOLEST-4-EN-3-ONE 12-ALPHA-HYDROXYLASE"/>
    <property type="match status" value="1"/>
</dbReference>
<dbReference type="Gene3D" id="1.10.630.10">
    <property type="entry name" value="Cytochrome P450"/>
    <property type="match status" value="1"/>
</dbReference>
<dbReference type="PRINTS" id="PR00465">
    <property type="entry name" value="EP450IV"/>
</dbReference>
<dbReference type="Pfam" id="PF00067">
    <property type="entry name" value="p450"/>
    <property type="match status" value="2"/>
</dbReference>
<reference evidence="15" key="1">
    <citation type="submission" date="2025-08" db="UniProtKB">
        <authorList>
            <consortium name="Ensembl"/>
        </authorList>
    </citation>
    <scope>IDENTIFICATION</scope>
</reference>
<keyword evidence="7 13" id="KW-0479">Metal-binding</keyword>
<dbReference type="AlphaFoldDB" id="A0A8C4XER8"/>
<evidence type="ECO:0000256" key="6">
    <source>
        <dbReference type="ARBA" id="ARBA00022692"/>
    </source>
</evidence>
<keyword evidence="9" id="KW-1133">Transmembrane helix</keyword>
<dbReference type="GO" id="GO:0020037">
    <property type="term" value="F:heme binding"/>
    <property type="evidence" value="ECO:0007669"/>
    <property type="project" value="InterPro"/>
</dbReference>
<dbReference type="Ensembl" id="ENSECRT00000026083.1">
    <property type="protein sequence ID" value="ENSECRP00000025542.1"/>
    <property type="gene ID" value="ENSECRG00000017266.1"/>
</dbReference>
<organism evidence="15 16">
    <name type="scientific">Erpetoichthys calabaricus</name>
    <name type="common">Rope fish</name>
    <name type="synonym">Calamoichthys calabaricus</name>
    <dbReference type="NCBI Taxonomy" id="27687"/>
    <lineage>
        <taxon>Eukaryota</taxon>
        <taxon>Metazoa</taxon>
        <taxon>Chordata</taxon>
        <taxon>Craniata</taxon>
        <taxon>Vertebrata</taxon>
        <taxon>Euteleostomi</taxon>
        <taxon>Actinopterygii</taxon>
        <taxon>Polypteriformes</taxon>
        <taxon>Polypteridae</taxon>
        <taxon>Erpetoichthys</taxon>
    </lineage>
</organism>
<feature type="binding site" evidence="14">
    <location>
        <position position="296"/>
    </location>
    <ligand>
        <name>substrate</name>
    </ligand>
</feature>
<keyword evidence="4" id="KW-0444">Lipid biosynthesis</keyword>
<keyword evidence="6" id="KW-0812">Transmembrane</keyword>
<evidence type="ECO:0000256" key="10">
    <source>
        <dbReference type="ARBA" id="ARBA00023004"/>
    </source>
</evidence>
<comment type="subcellular location">
    <subcellularLocation>
        <location evidence="2">Endoplasmic reticulum membrane</location>
        <topology evidence="2">Single-pass membrane protein</topology>
    </subcellularLocation>
</comment>
<dbReference type="PANTHER" id="PTHR24306">
    <property type="match status" value="1"/>
</dbReference>
<evidence type="ECO:0000256" key="11">
    <source>
        <dbReference type="ARBA" id="ARBA00023098"/>
    </source>
</evidence>
<dbReference type="GO" id="GO:0005789">
    <property type="term" value="C:endoplasmic reticulum membrane"/>
    <property type="evidence" value="ECO:0007669"/>
    <property type="project" value="UniProtKB-SubCell"/>
</dbReference>
<dbReference type="InterPro" id="IPR024204">
    <property type="entry name" value="Cyt_P450_CYP7A1-type"/>
</dbReference>
<proteinExistence type="inferred from homology"/>
<sequence length="463" mass="53635">FSFILNLSLSLSPPPLLPCPLLPWSFPEEAPGEPHWTKGPLPWLGHVMDFRKDPANFLKKMQKKHGDIFTVQIGGHYFTFLMDPLSFGSVVREAQEKLNFSIFAEQLVRRVFGYHALEEDHKLVQLSTKKHLMGDSLVLMTQAMMTNLQKLMLHGLGSAEGTDPWTEDSLYRFSYNIVFRASYLAIFGTASSESADTLQKADEQDRLESEELFLEFSKYDQLVSHLAFGVLPPRRKMEAERLKRLFWRALSVEKLREKDNTSRWVTEQCQEREERGVRRPMLDRFMLVLLFVSQGNTGHPEAMKAVQEEVDRVLKDNGQQVYPGGPPIDLTRDMLLRTPVLDSLRCSRVAVVQDMKLKMADGREFALRKGDWVSLFPYVAAQMDPSIHPEPQTFKYDRFLTPQRTKKTDFYKDGKKLKFYNMPWGGRGLHMPDEEITAADMTRWSIGLTQPTLDVRFRYRLRF</sequence>
<keyword evidence="12 13" id="KW-0472">Membrane</keyword>
<evidence type="ECO:0000256" key="12">
    <source>
        <dbReference type="ARBA" id="ARBA00023136"/>
    </source>
</evidence>
<dbReference type="GO" id="GO:0005506">
    <property type="term" value="F:iron ion binding"/>
    <property type="evidence" value="ECO:0007669"/>
    <property type="project" value="InterPro"/>
</dbReference>
<dbReference type="InterPro" id="IPR001128">
    <property type="entry name" value="Cyt_P450"/>
</dbReference>
<evidence type="ECO:0000256" key="7">
    <source>
        <dbReference type="ARBA" id="ARBA00022723"/>
    </source>
</evidence>
<dbReference type="InterPro" id="IPR002403">
    <property type="entry name" value="Cyt_P450_E_grp-IV"/>
</dbReference>
<dbReference type="GO" id="GO:0008397">
    <property type="term" value="F:sterol 12-alpha-hydroxylase activity"/>
    <property type="evidence" value="ECO:0007669"/>
    <property type="project" value="TreeGrafter"/>
</dbReference>
<comment type="similarity">
    <text evidence="3 13">Belongs to the cytochrome P450 family.</text>
</comment>